<dbReference type="PANTHER" id="PTHR46564">
    <property type="entry name" value="TRANSPOSASE"/>
    <property type="match status" value="1"/>
</dbReference>
<evidence type="ECO:0000259" key="1">
    <source>
        <dbReference type="Pfam" id="PF13358"/>
    </source>
</evidence>
<dbReference type="InterPro" id="IPR036397">
    <property type="entry name" value="RNaseH_sf"/>
</dbReference>
<dbReference type="Gene3D" id="3.30.420.10">
    <property type="entry name" value="Ribonuclease H-like superfamily/Ribonuclease H"/>
    <property type="match status" value="1"/>
</dbReference>
<gene>
    <name evidence="2" type="ORF">MNB_SM-3-417</name>
</gene>
<dbReference type="Pfam" id="PF13358">
    <property type="entry name" value="DDE_3"/>
    <property type="match status" value="1"/>
</dbReference>
<feature type="domain" description="Tc1-like transposase DDE" evidence="1">
    <location>
        <begin position="3"/>
        <end position="146"/>
    </location>
</feature>
<name>A0A1W1D1U3_9ZZZZ</name>
<evidence type="ECO:0000313" key="2">
    <source>
        <dbReference type="EMBL" id="SFV74528.1"/>
    </source>
</evidence>
<proteinExistence type="predicted"/>
<reference evidence="2" key="1">
    <citation type="submission" date="2016-10" db="EMBL/GenBank/DDBJ databases">
        <authorList>
            <person name="de Groot N.N."/>
        </authorList>
    </citation>
    <scope>NUCLEOTIDE SEQUENCE</scope>
</reference>
<dbReference type="EMBL" id="FPHP01000002">
    <property type="protein sequence ID" value="SFV74528.1"/>
    <property type="molecule type" value="Genomic_DNA"/>
</dbReference>
<dbReference type="InterPro" id="IPR012337">
    <property type="entry name" value="RNaseH-like_sf"/>
</dbReference>
<protein>
    <submittedName>
        <fullName evidence="2">Mobile element protein</fullName>
    </submittedName>
</protein>
<organism evidence="2">
    <name type="scientific">hydrothermal vent metagenome</name>
    <dbReference type="NCBI Taxonomy" id="652676"/>
    <lineage>
        <taxon>unclassified sequences</taxon>
        <taxon>metagenomes</taxon>
        <taxon>ecological metagenomes</taxon>
    </lineage>
</organism>
<dbReference type="InterPro" id="IPR038717">
    <property type="entry name" value="Tc1-like_DDE_dom"/>
</dbReference>
<dbReference type="PANTHER" id="PTHR46564:SF1">
    <property type="entry name" value="TRANSPOSASE"/>
    <property type="match status" value="1"/>
</dbReference>
<dbReference type="InterPro" id="IPR047655">
    <property type="entry name" value="Transpos_IS630-like"/>
</dbReference>
<dbReference type="SUPFAM" id="SSF53098">
    <property type="entry name" value="Ribonuclease H-like"/>
    <property type="match status" value="1"/>
</dbReference>
<accession>A0A1W1D1U3</accession>
<dbReference type="GO" id="GO:0003676">
    <property type="term" value="F:nucleic acid binding"/>
    <property type="evidence" value="ECO:0007669"/>
    <property type="project" value="InterPro"/>
</dbReference>
<sequence length="166" mass="19506">MIDIYYFDESGFNLTPNLPYAWSPIGKTISIPAKMSKKLNVLGFLNINTSKLFASTTYDKVDTDVVIEVFNLFADQITKDTIVVIDNAPTHTSQKFKNQIKIWEEKGLKIFFLPPYSPQLNPIEQLWKFMKYYWIELDAYKSVKNMKKYVEKIIIRYGIDYKINFC</sequence>
<dbReference type="AlphaFoldDB" id="A0A1W1D1U3"/>
<dbReference type="NCBIfam" id="NF033545">
    <property type="entry name" value="transpos_IS630"/>
    <property type="match status" value="1"/>
</dbReference>